<dbReference type="GO" id="GO:0006979">
    <property type="term" value="P:response to oxidative stress"/>
    <property type="evidence" value="ECO:0007669"/>
    <property type="project" value="InterPro"/>
</dbReference>
<evidence type="ECO:0000256" key="7">
    <source>
        <dbReference type="SAM" id="SignalP"/>
    </source>
</evidence>
<evidence type="ECO:0000259" key="8">
    <source>
        <dbReference type="PROSITE" id="PS51790"/>
    </source>
</evidence>
<evidence type="ECO:0000256" key="4">
    <source>
        <dbReference type="ARBA" id="ARBA00022833"/>
    </source>
</evidence>
<evidence type="ECO:0000313" key="10">
    <source>
        <dbReference type="Proteomes" id="UP000601055"/>
    </source>
</evidence>
<proteinExistence type="predicted"/>
<dbReference type="Proteomes" id="UP000601055">
    <property type="component" value="Unassembled WGS sequence"/>
</dbReference>
<dbReference type="NCBIfam" id="NF004036">
    <property type="entry name" value="PRK05508.1"/>
    <property type="match status" value="1"/>
</dbReference>
<evidence type="ECO:0000313" key="9">
    <source>
        <dbReference type="EMBL" id="MBB2147058.1"/>
    </source>
</evidence>
<dbReference type="PANTHER" id="PTHR46081">
    <property type="entry name" value="PEPTIDE METHIONINE SULFOXIDE REDUCTASE 2"/>
    <property type="match status" value="1"/>
</dbReference>
<feature type="signal peptide" evidence="7">
    <location>
        <begin position="1"/>
        <end position="24"/>
    </location>
</feature>
<evidence type="ECO:0000256" key="1">
    <source>
        <dbReference type="ARBA" id="ARBA00001947"/>
    </source>
</evidence>
<accession>A0A923IWM2</accession>
<dbReference type="Pfam" id="PF01641">
    <property type="entry name" value="SelR"/>
    <property type="match status" value="1"/>
</dbReference>
<dbReference type="GO" id="GO:0030091">
    <property type="term" value="P:protein repair"/>
    <property type="evidence" value="ECO:0007669"/>
    <property type="project" value="InterPro"/>
</dbReference>
<evidence type="ECO:0000256" key="2">
    <source>
        <dbReference type="ARBA" id="ARBA00012499"/>
    </source>
</evidence>
<evidence type="ECO:0000256" key="5">
    <source>
        <dbReference type="ARBA" id="ARBA00023002"/>
    </source>
</evidence>
<keyword evidence="5 9" id="KW-0560">Oxidoreductase</keyword>
<feature type="domain" description="MsrB" evidence="8">
    <location>
        <begin position="37"/>
        <end position="157"/>
    </location>
</feature>
<dbReference type="PROSITE" id="PS51790">
    <property type="entry name" value="MSRB"/>
    <property type="match status" value="1"/>
</dbReference>
<keyword evidence="10" id="KW-1185">Reference proteome</keyword>
<organism evidence="9 10">
    <name type="scientific">Pedobacter planticolens</name>
    <dbReference type="NCBI Taxonomy" id="2679964"/>
    <lineage>
        <taxon>Bacteria</taxon>
        <taxon>Pseudomonadati</taxon>
        <taxon>Bacteroidota</taxon>
        <taxon>Sphingobacteriia</taxon>
        <taxon>Sphingobacteriales</taxon>
        <taxon>Sphingobacteriaceae</taxon>
        <taxon>Pedobacter</taxon>
    </lineage>
</organism>
<dbReference type="PANTHER" id="PTHR46081:SF8">
    <property type="entry name" value="PEPTIDE METHIONINE SULFOXIDE REDUCTASE 2"/>
    <property type="match status" value="1"/>
</dbReference>
<keyword evidence="4" id="KW-0862">Zinc</keyword>
<dbReference type="InterPro" id="IPR011057">
    <property type="entry name" value="Mss4-like_sf"/>
</dbReference>
<evidence type="ECO:0000256" key="6">
    <source>
        <dbReference type="ARBA" id="ARBA00048488"/>
    </source>
</evidence>
<protein>
    <recommendedName>
        <fullName evidence="2">peptide-methionine (R)-S-oxide reductase</fullName>
        <ecNumber evidence="2">1.8.4.12</ecNumber>
    </recommendedName>
</protein>
<dbReference type="RefSeq" id="WP_182923686.1">
    <property type="nucleotide sequence ID" value="NZ_WNXD01000002.1"/>
</dbReference>
<sequence length="159" mass="17796">MKRIINKTVLALSLLFLTSLVACAQKQEKIAPSKTTKKMEYNKLTKEEEDVIVRKGTEYPGTGKYDKFNEKGTYTCKRCNAALYRSDSKFDAHCGWPSFDDEIKGAVKRIPDADGQRTEIVCANCGAHLGHIFIGEGLTSKNTRHCVNSISMNFVPDKK</sequence>
<comment type="cofactor">
    <cofactor evidence="1">
        <name>Zn(2+)</name>
        <dbReference type="ChEBI" id="CHEBI:29105"/>
    </cofactor>
</comment>
<dbReference type="AlphaFoldDB" id="A0A923IWM2"/>
<gene>
    <name evidence="9" type="ORF">GM921_16255</name>
</gene>
<dbReference type="InterPro" id="IPR002579">
    <property type="entry name" value="Met_Sox_Rdtase_MsrB_dom"/>
</dbReference>
<evidence type="ECO:0000256" key="3">
    <source>
        <dbReference type="ARBA" id="ARBA00022723"/>
    </source>
</evidence>
<dbReference type="GO" id="GO:0046872">
    <property type="term" value="F:metal ion binding"/>
    <property type="evidence" value="ECO:0007669"/>
    <property type="project" value="UniProtKB-KW"/>
</dbReference>
<dbReference type="GO" id="GO:0033743">
    <property type="term" value="F:peptide-methionine (R)-S-oxide reductase activity"/>
    <property type="evidence" value="ECO:0007669"/>
    <property type="project" value="UniProtKB-EC"/>
</dbReference>
<dbReference type="EC" id="1.8.4.12" evidence="2"/>
<reference evidence="9" key="1">
    <citation type="submission" date="2019-11" db="EMBL/GenBank/DDBJ databases">
        <title>Description of Pedobacter sp. LMG 31464T.</title>
        <authorList>
            <person name="Carlier A."/>
            <person name="Qi S."/>
            <person name="Vandamme P."/>
        </authorList>
    </citation>
    <scope>NUCLEOTIDE SEQUENCE</scope>
    <source>
        <strain evidence="9">LMG 31464</strain>
    </source>
</reference>
<dbReference type="PROSITE" id="PS51257">
    <property type="entry name" value="PROKAR_LIPOPROTEIN"/>
    <property type="match status" value="1"/>
</dbReference>
<keyword evidence="7" id="KW-0732">Signal</keyword>
<feature type="chain" id="PRO_5037932838" description="peptide-methionine (R)-S-oxide reductase" evidence="7">
    <location>
        <begin position="25"/>
        <end position="159"/>
    </location>
</feature>
<keyword evidence="3" id="KW-0479">Metal-binding</keyword>
<name>A0A923IWM2_9SPHI</name>
<dbReference type="EMBL" id="WNXD01000002">
    <property type="protein sequence ID" value="MBB2147058.1"/>
    <property type="molecule type" value="Genomic_DNA"/>
</dbReference>
<comment type="catalytic activity">
    <reaction evidence="6">
        <text>L-methionyl-[protein] + [thioredoxin]-disulfide + H2O = L-methionyl-(R)-S-oxide-[protein] + [thioredoxin]-dithiol</text>
        <dbReference type="Rhea" id="RHEA:24164"/>
        <dbReference type="Rhea" id="RHEA-COMP:10698"/>
        <dbReference type="Rhea" id="RHEA-COMP:10700"/>
        <dbReference type="Rhea" id="RHEA-COMP:12313"/>
        <dbReference type="Rhea" id="RHEA-COMP:12314"/>
        <dbReference type="ChEBI" id="CHEBI:15377"/>
        <dbReference type="ChEBI" id="CHEBI:16044"/>
        <dbReference type="ChEBI" id="CHEBI:29950"/>
        <dbReference type="ChEBI" id="CHEBI:45764"/>
        <dbReference type="ChEBI" id="CHEBI:50058"/>
        <dbReference type="EC" id="1.8.4.12"/>
    </reaction>
</comment>
<dbReference type="SUPFAM" id="SSF51316">
    <property type="entry name" value="Mss4-like"/>
    <property type="match status" value="1"/>
</dbReference>
<comment type="caution">
    <text evidence="9">The sequence shown here is derived from an EMBL/GenBank/DDBJ whole genome shotgun (WGS) entry which is preliminary data.</text>
</comment>
<dbReference type="InterPro" id="IPR028427">
    <property type="entry name" value="Met_Sox_Rdtase_MsrB"/>
</dbReference>
<dbReference type="Gene3D" id="2.170.150.20">
    <property type="entry name" value="Peptide methionine sulfoxide reductase"/>
    <property type="match status" value="1"/>
</dbReference>